<sequence length="157" mass="16881">MSATPPPGPPAPAPEKTRPERGSQRGGRPELDQEDAKSYARYTGWLLLAILVAYIGLQLPLPWRLLSAVAGLAGVVGAAALLVRCVRRRLPALVYISAGLTLICCGFFALTSTFQAIFWDATVTFETCQDAALTERATAACYREYEEGLLSFLSGSD</sequence>
<dbReference type="EMBL" id="JAVKGT010000035">
    <property type="protein sequence ID" value="MDR5712757.1"/>
    <property type="molecule type" value="Genomic_DNA"/>
</dbReference>
<keyword evidence="4" id="KW-1185">Reference proteome</keyword>
<comment type="caution">
    <text evidence="3">The sequence shown here is derived from an EMBL/GenBank/DDBJ whole genome shotgun (WGS) entry which is preliminary data.</text>
</comment>
<dbReference type="RefSeq" id="WP_310538129.1">
    <property type="nucleotide sequence ID" value="NZ_BAAAOC010000076.1"/>
</dbReference>
<evidence type="ECO:0000256" key="2">
    <source>
        <dbReference type="SAM" id="Phobius"/>
    </source>
</evidence>
<keyword evidence="2" id="KW-0812">Transmembrane</keyword>
<feature type="transmembrane region" description="Helical" evidence="2">
    <location>
        <begin position="90"/>
        <end position="110"/>
    </location>
</feature>
<organism evidence="3 4">
    <name type="scientific">Nesterenkonia flava</name>
    <dbReference type="NCBI Taxonomy" id="469799"/>
    <lineage>
        <taxon>Bacteria</taxon>
        <taxon>Bacillati</taxon>
        <taxon>Actinomycetota</taxon>
        <taxon>Actinomycetes</taxon>
        <taxon>Micrococcales</taxon>
        <taxon>Micrococcaceae</taxon>
        <taxon>Nesterenkonia</taxon>
    </lineage>
</organism>
<feature type="compositionally biased region" description="Pro residues" evidence="1">
    <location>
        <begin position="1"/>
        <end position="13"/>
    </location>
</feature>
<reference evidence="4" key="1">
    <citation type="submission" date="2023-07" db="EMBL/GenBank/DDBJ databases">
        <title>Description of three actinobacteria isolated from air of manufacturing shop in a pharmaceutical factory.</title>
        <authorList>
            <person name="Zhang D.-F."/>
        </authorList>
    </citation>
    <scope>NUCLEOTIDE SEQUENCE [LARGE SCALE GENOMIC DNA]</scope>
    <source>
        <strain evidence="4">CCTCC AB 207010</strain>
    </source>
</reference>
<keyword evidence="2" id="KW-1133">Transmembrane helix</keyword>
<evidence type="ECO:0000313" key="4">
    <source>
        <dbReference type="Proteomes" id="UP001260872"/>
    </source>
</evidence>
<gene>
    <name evidence="3" type="ORF">RH857_11555</name>
</gene>
<keyword evidence="2" id="KW-0472">Membrane</keyword>
<feature type="compositionally biased region" description="Basic and acidic residues" evidence="1">
    <location>
        <begin position="15"/>
        <end position="35"/>
    </location>
</feature>
<evidence type="ECO:0008006" key="5">
    <source>
        <dbReference type="Google" id="ProtNLM"/>
    </source>
</evidence>
<feature type="region of interest" description="Disordered" evidence="1">
    <location>
        <begin position="1"/>
        <end position="35"/>
    </location>
</feature>
<protein>
    <recommendedName>
        <fullName evidence="5">Transmembrane protein</fullName>
    </recommendedName>
</protein>
<name>A0ABU1FWQ5_9MICC</name>
<accession>A0ABU1FWQ5</accession>
<feature type="transmembrane region" description="Helical" evidence="2">
    <location>
        <begin position="63"/>
        <end position="83"/>
    </location>
</feature>
<evidence type="ECO:0000313" key="3">
    <source>
        <dbReference type="EMBL" id="MDR5712757.1"/>
    </source>
</evidence>
<dbReference type="Proteomes" id="UP001260872">
    <property type="component" value="Unassembled WGS sequence"/>
</dbReference>
<feature type="transmembrane region" description="Helical" evidence="2">
    <location>
        <begin position="39"/>
        <end position="57"/>
    </location>
</feature>
<proteinExistence type="predicted"/>
<evidence type="ECO:0000256" key="1">
    <source>
        <dbReference type="SAM" id="MobiDB-lite"/>
    </source>
</evidence>